<dbReference type="PANTHER" id="PTHR11088:SF60">
    <property type="entry name" value="TRNA DIMETHYLALLYLTRANSFERASE"/>
    <property type="match status" value="1"/>
</dbReference>
<comment type="caution">
    <text evidence="10">Lacks conserved residue(s) required for the propagation of feature annotation.</text>
</comment>
<feature type="region of interest" description="Interaction with substrate tRNA" evidence="10">
    <location>
        <begin position="49"/>
        <end position="52"/>
    </location>
</feature>
<evidence type="ECO:0000256" key="2">
    <source>
        <dbReference type="ARBA" id="ARBA00003213"/>
    </source>
</evidence>
<dbReference type="HAMAP" id="MF_00185">
    <property type="entry name" value="IPP_trans"/>
    <property type="match status" value="1"/>
</dbReference>
<dbReference type="RefSeq" id="WP_407050372.1">
    <property type="nucleotide sequence ID" value="NZ_CP158568.1"/>
</dbReference>
<evidence type="ECO:0000256" key="11">
    <source>
        <dbReference type="RuleBase" id="RU003783"/>
    </source>
</evidence>
<keyword evidence="8 10" id="KW-0460">Magnesium</keyword>
<accession>A0AAU7XBS0</accession>
<evidence type="ECO:0000256" key="1">
    <source>
        <dbReference type="ARBA" id="ARBA00001946"/>
    </source>
</evidence>
<dbReference type="GO" id="GO:0006400">
    <property type="term" value="P:tRNA modification"/>
    <property type="evidence" value="ECO:0007669"/>
    <property type="project" value="TreeGrafter"/>
</dbReference>
<dbReference type="KEGG" id="mflg:ABS361_03055"/>
<dbReference type="EMBL" id="CP158568">
    <property type="protein sequence ID" value="XBY45282.1"/>
    <property type="molecule type" value="Genomic_DNA"/>
</dbReference>
<dbReference type="InterPro" id="IPR039657">
    <property type="entry name" value="Dimethylallyltransferase"/>
</dbReference>
<keyword evidence="4 10" id="KW-0808">Transferase</keyword>
<dbReference type="NCBIfam" id="TIGR00174">
    <property type="entry name" value="miaA"/>
    <property type="match status" value="1"/>
</dbReference>
<evidence type="ECO:0000256" key="3">
    <source>
        <dbReference type="ARBA" id="ARBA00005842"/>
    </source>
</evidence>
<dbReference type="InterPro" id="IPR027417">
    <property type="entry name" value="P-loop_NTPase"/>
</dbReference>
<evidence type="ECO:0000256" key="13">
    <source>
        <dbReference type="RuleBase" id="RU003785"/>
    </source>
</evidence>
<organism evidence="14">
    <name type="scientific">Methyloraptor flagellatus</name>
    <dbReference type="NCBI Taxonomy" id="3162530"/>
    <lineage>
        <taxon>Bacteria</taxon>
        <taxon>Pseudomonadati</taxon>
        <taxon>Pseudomonadota</taxon>
        <taxon>Alphaproteobacteria</taxon>
        <taxon>Hyphomicrobiales</taxon>
        <taxon>Ancalomicrobiaceae</taxon>
        <taxon>Methyloraptor</taxon>
    </lineage>
</organism>
<gene>
    <name evidence="10 14" type="primary">miaA</name>
    <name evidence="14" type="ORF">ABS361_03055</name>
</gene>
<evidence type="ECO:0000256" key="9">
    <source>
        <dbReference type="ARBA" id="ARBA00049563"/>
    </source>
</evidence>
<evidence type="ECO:0000256" key="8">
    <source>
        <dbReference type="ARBA" id="ARBA00022842"/>
    </source>
</evidence>
<feature type="binding site" evidence="10">
    <location>
        <begin position="26"/>
        <end position="31"/>
    </location>
    <ligand>
        <name>substrate</name>
    </ligand>
</feature>
<sequence>MVGSERALTSRRASAWLGAVLIAGPTASGKSGLALALAERLGGTIVNADSMQVYRELRVLSARPSAEDEARAPHRLYGIVGSDDDWSVGHWLAAAGPAIAAIRAEGRLPIVVGGTGLYFNALTRGLVDLPEIPDAIRQHYREAPDLAALHAELMRRDPDLGVRLKPNDRARIARALEVIEATGRSLDAWRRETAGPALVDPAHAVRIVVAPERAVLHDRINRRFDLMIGEGALDEVVGLRAAAPRPGYGVTKAIGVAPLSAHLDGALSLDEAIERSKAETRQYAKRQETWFRNQMPDWTRVSGAPGDVEAVAALIAAQTVGS</sequence>
<name>A0AAU7XBS0_9HYPH</name>
<evidence type="ECO:0000256" key="5">
    <source>
        <dbReference type="ARBA" id="ARBA00022694"/>
    </source>
</evidence>
<evidence type="ECO:0000256" key="7">
    <source>
        <dbReference type="ARBA" id="ARBA00022840"/>
    </source>
</evidence>
<evidence type="ECO:0000313" key="14">
    <source>
        <dbReference type="EMBL" id="XBY45282.1"/>
    </source>
</evidence>
<proteinExistence type="inferred from homology"/>
<dbReference type="SUPFAM" id="SSF52540">
    <property type="entry name" value="P-loop containing nucleoside triphosphate hydrolases"/>
    <property type="match status" value="2"/>
</dbReference>
<dbReference type="AlphaFoldDB" id="A0AAU7XBS0"/>
<dbReference type="EC" id="2.5.1.75" evidence="10"/>
<evidence type="ECO:0000256" key="10">
    <source>
        <dbReference type="HAMAP-Rule" id="MF_00185"/>
    </source>
</evidence>
<evidence type="ECO:0000256" key="4">
    <source>
        <dbReference type="ARBA" id="ARBA00022679"/>
    </source>
</evidence>
<comment type="catalytic activity">
    <reaction evidence="9 10 11">
        <text>adenosine(37) in tRNA + dimethylallyl diphosphate = N(6)-dimethylallyladenosine(37) in tRNA + diphosphate</text>
        <dbReference type="Rhea" id="RHEA:26482"/>
        <dbReference type="Rhea" id="RHEA-COMP:10162"/>
        <dbReference type="Rhea" id="RHEA-COMP:10375"/>
        <dbReference type="ChEBI" id="CHEBI:33019"/>
        <dbReference type="ChEBI" id="CHEBI:57623"/>
        <dbReference type="ChEBI" id="CHEBI:74411"/>
        <dbReference type="ChEBI" id="CHEBI:74415"/>
        <dbReference type="EC" id="2.5.1.75"/>
    </reaction>
</comment>
<feature type="site" description="Interaction with substrate tRNA" evidence="10">
    <location>
        <position position="115"/>
    </location>
</feature>
<evidence type="ECO:0000256" key="6">
    <source>
        <dbReference type="ARBA" id="ARBA00022741"/>
    </source>
</evidence>
<comment type="similarity">
    <text evidence="3 10 13">Belongs to the IPP transferase family.</text>
</comment>
<feature type="site" description="Interaction with substrate tRNA" evidence="10">
    <location>
        <position position="137"/>
    </location>
</feature>
<comment type="subunit">
    <text evidence="10">Monomer.</text>
</comment>
<dbReference type="Gene3D" id="1.10.20.140">
    <property type="match status" value="1"/>
</dbReference>
<dbReference type="Pfam" id="PF01715">
    <property type="entry name" value="IPPT"/>
    <property type="match status" value="1"/>
</dbReference>
<reference evidence="14" key="1">
    <citation type="submission" date="2024-06" db="EMBL/GenBank/DDBJ databases">
        <title>Methylostella associata gen. nov., sp. nov., a novel Ancalomicrobiaceae-affiliated facultatively methylotrophic bacteria that feed on methanotrophs of the genus Methylococcus.</title>
        <authorList>
            <person name="Saltykova V."/>
            <person name="Danilova O.V."/>
            <person name="Oshkin I.Y."/>
            <person name="Belova S.E."/>
            <person name="Pimenov N.V."/>
            <person name="Dedysh S.N."/>
        </authorList>
    </citation>
    <scope>NUCLEOTIDE SEQUENCE</scope>
    <source>
        <strain evidence="14">S20</strain>
    </source>
</reference>
<dbReference type="GO" id="GO:0052381">
    <property type="term" value="F:tRNA dimethylallyltransferase activity"/>
    <property type="evidence" value="ECO:0007669"/>
    <property type="project" value="UniProtKB-UniRule"/>
</dbReference>
<comment type="cofactor">
    <cofactor evidence="1 10">
        <name>Mg(2+)</name>
        <dbReference type="ChEBI" id="CHEBI:18420"/>
    </cofactor>
</comment>
<evidence type="ECO:0000256" key="12">
    <source>
        <dbReference type="RuleBase" id="RU003784"/>
    </source>
</evidence>
<feature type="binding site" evidence="10">
    <location>
        <begin position="24"/>
        <end position="31"/>
    </location>
    <ligand>
        <name>ATP</name>
        <dbReference type="ChEBI" id="CHEBI:30616"/>
    </ligand>
</feature>
<keyword evidence="6 10" id="KW-0547">Nucleotide-binding</keyword>
<dbReference type="InterPro" id="IPR018022">
    <property type="entry name" value="IPT"/>
</dbReference>
<comment type="function">
    <text evidence="2 10 12">Catalyzes the transfer of a dimethylallyl group onto the adenine at position 37 in tRNAs that read codons beginning with uridine, leading to the formation of N6-(dimethylallyl)adenosine (i(6)A).</text>
</comment>
<dbReference type="Gene3D" id="3.40.50.300">
    <property type="entry name" value="P-loop containing nucleotide triphosphate hydrolases"/>
    <property type="match status" value="1"/>
</dbReference>
<dbReference type="PANTHER" id="PTHR11088">
    <property type="entry name" value="TRNA DIMETHYLALLYLTRANSFERASE"/>
    <property type="match status" value="1"/>
</dbReference>
<protein>
    <recommendedName>
        <fullName evidence="10">tRNA dimethylallyltransferase</fullName>
        <ecNumber evidence="10">2.5.1.75</ecNumber>
    </recommendedName>
    <alternativeName>
        <fullName evidence="10">Dimethylallyl diphosphate:tRNA dimethylallyltransferase</fullName>
        <shortName evidence="10">DMAPP:tRNA dimethylallyltransferase</shortName>
        <shortName evidence="10">DMATase</shortName>
    </alternativeName>
    <alternativeName>
        <fullName evidence="10">Isopentenyl-diphosphate:tRNA isopentenyltransferase</fullName>
        <shortName evidence="10">IPP transferase</shortName>
        <shortName evidence="10">IPPT</shortName>
        <shortName evidence="10">IPTase</shortName>
    </alternativeName>
</protein>
<dbReference type="GO" id="GO:0005524">
    <property type="term" value="F:ATP binding"/>
    <property type="evidence" value="ECO:0007669"/>
    <property type="project" value="UniProtKB-UniRule"/>
</dbReference>
<keyword evidence="7 10" id="KW-0067">ATP-binding</keyword>
<keyword evidence="5 10" id="KW-0819">tRNA processing</keyword>